<organism evidence="2 3">
    <name type="scientific">Reticulomyxa filosa</name>
    <dbReference type="NCBI Taxonomy" id="46433"/>
    <lineage>
        <taxon>Eukaryota</taxon>
        <taxon>Sar</taxon>
        <taxon>Rhizaria</taxon>
        <taxon>Retaria</taxon>
        <taxon>Foraminifera</taxon>
        <taxon>Monothalamids</taxon>
        <taxon>Reticulomyxidae</taxon>
        <taxon>Reticulomyxa</taxon>
    </lineage>
</organism>
<name>X6PCB3_RETFI</name>
<evidence type="ECO:0000313" key="2">
    <source>
        <dbReference type="EMBL" id="ETO35743.1"/>
    </source>
</evidence>
<evidence type="ECO:0000313" key="3">
    <source>
        <dbReference type="Proteomes" id="UP000023152"/>
    </source>
</evidence>
<dbReference type="Proteomes" id="UP000023152">
    <property type="component" value="Unassembled WGS sequence"/>
</dbReference>
<gene>
    <name evidence="2" type="ORF">RFI_01318</name>
</gene>
<feature type="region of interest" description="Disordered" evidence="1">
    <location>
        <begin position="120"/>
        <end position="180"/>
    </location>
</feature>
<dbReference type="AlphaFoldDB" id="X6PCB3"/>
<sequence>MFEIALHNRKTESINSSRVSRNHKNDIFTTIPDLVTRYFQYEDLDNLCRELQLMENNRKHKIQARQFNKLNSIQLKCRCKRNEQKIQIVKVLLKKALSTNNKRRDQLLFERQNEILLKIQERERKKTPKQHPTPPLSARPLTACTHHTQTPVEALKQKQKMETPKRKTAGRKQAENDKKQSSTIYLYKSYHVIKQNVRKRPQSAQPHLAKDKNQKFKMEMFQHIGNNQKIFHFMEPTLAQYLNNRLSDKNQLCQITKNENFN</sequence>
<comment type="caution">
    <text evidence="2">The sequence shown here is derived from an EMBL/GenBank/DDBJ whole genome shotgun (WGS) entry which is preliminary data.</text>
</comment>
<protein>
    <submittedName>
        <fullName evidence="2">Ubiquitin interaction motif family protein</fullName>
    </submittedName>
</protein>
<dbReference type="EMBL" id="ASPP01001335">
    <property type="protein sequence ID" value="ETO35743.1"/>
    <property type="molecule type" value="Genomic_DNA"/>
</dbReference>
<reference evidence="2 3" key="1">
    <citation type="journal article" date="2013" name="Curr. Biol.">
        <title>The Genome of the Foraminiferan Reticulomyxa filosa.</title>
        <authorList>
            <person name="Glockner G."/>
            <person name="Hulsmann N."/>
            <person name="Schleicher M."/>
            <person name="Noegel A.A."/>
            <person name="Eichinger L."/>
            <person name="Gallinger C."/>
            <person name="Pawlowski J."/>
            <person name="Sierra R."/>
            <person name="Euteneuer U."/>
            <person name="Pillet L."/>
            <person name="Moustafa A."/>
            <person name="Platzer M."/>
            <person name="Groth M."/>
            <person name="Szafranski K."/>
            <person name="Schliwa M."/>
        </authorList>
    </citation>
    <scope>NUCLEOTIDE SEQUENCE [LARGE SCALE GENOMIC DNA]</scope>
</reference>
<accession>X6PCB3</accession>
<keyword evidence="3" id="KW-1185">Reference proteome</keyword>
<evidence type="ECO:0000256" key="1">
    <source>
        <dbReference type="SAM" id="MobiDB-lite"/>
    </source>
</evidence>
<proteinExistence type="predicted"/>
<feature type="compositionally biased region" description="Basic and acidic residues" evidence="1">
    <location>
        <begin position="155"/>
        <end position="165"/>
    </location>
</feature>